<dbReference type="InterPro" id="IPR043502">
    <property type="entry name" value="DNA/RNA_pol_sf"/>
</dbReference>
<keyword evidence="1" id="KW-0863">Zinc-finger</keyword>
<dbReference type="SUPFAM" id="SSF56672">
    <property type="entry name" value="DNA/RNA polymerases"/>
    <property type="match status" value="1"/>
</dbReference>
<sequence>MSNGEIADAWSKPKHIKISFNRDQTEFSEDGTAVKLNSKMEAKNSEILKILIVIQVLGSNIPFSVCSIELRRQWSKYGGFYMTSIGMNWILCWFKMNEVVEEILNGGPWYVSGFIVGMDRWCPAFDPNSFKSMSAPVWIRLPCFPLYCWDEDNLARIASCFGTPMYFDGNTFWWGKPEFARICVRIDLDKKLLNGIWVEGSAGRFFQRVEYEKIDLLCYQCGKVGHEVNACPENVSLGIQDQKVRKMEAANEDDSKKVTDGKKPGNNNQRAAVEKEKQVKKMTEVVVEKSVRESVICPELEITKAVKPSKVQLVNRFTALSDFIEDEDSSKMEEEDKSKEADMEVAEIELIQMGVGSQSGASRIKLAKELRSLGPVEPDFKKKKMDGRDWDYWHHPAAGTSGGILVLWNRLLVSFDVKETSSQAIVGNLLIPNMGMWKVAMVYGSRCCGERSSLWKQLEDCMEDSFPAIIGGDFNCILDKEEKRGGKRFFFSKGPKEMKGFMMNSDFHDIGYIGPRFTWCNNKEGASQIWERLDRCLLNSLAIQKIPLAAIRHLARVASDHNPIVLKLDASARLKSKVIRFEDTWRSYPACKSIVYYSWNKKDYGDEYMHKNCVFTGWPSATEDQLVSVEENALLNEDFSVNELRCSVFQLISEEQMAFIPGRSISEHCLLAQEIFHKFKVSKNKKGLMATKLDMEQAYDNVRISIIINGNNSKWINAYSGFRQGCPLSPYLFILCSQLLSNSMEQRGQSLGIHISPRGPKITHLLYADDVLIFSLSSTALAKSMKNIVEDFCKWTGQRVNFNKSQVMFGKMVRYTLRKKITKVLGIKMVKEMKYLGVNIFLRRPKMADFQELLSNVMDRLNAWCKKSLSLGAKLILIESSLLSMPNFLITHSLVPKRVLHELEKLCRKFIWHKKDGSNGMHYVAWEELCKSRSLGGLGLHSPLLRIGSLRSKLAWNFLQKSVSLFHRTMKCKYGDDIMHEVHKNAISTAWRILLDGGRLLKNVVRWRIGKGDSISVLNNTWLLDKCLNRIDNEVEDKVELLKWCSRKTVSAMAFEVAASYRNADEEKEFSNWVLKLKLNKKVEIFWWRLGKKAIPTNLFLKNRRLSDFAYCAKGCQSIESYEHIMVHCKYMVEVIMKIREWGIHIPIFHSLDICLHDLKSLTAQNSGIGTNLLRESQNSWCPPPKDWIKINVDASLLSSNQAGIGGIFREYKGRFISAFGKSKIHWDISQLELVVVLTDNLADPKLGFQRGKDTPLGNTPFPFGNPNLDHSSPLPKEERVAFPFEGNALLSIWVIHYEDSKKIEEKESKEEQD</sequence>
<dbReference type="InterPro" id="IPR036691">
    <property type="entry name" value="Endo/exonu/phosph_ase_sf"/>
</dbReference>
<dbReference type="InterPro" id="IPR026960">
    <property type="entry name" value="RVT-Znf"/>
</dbReference>
<evidence type="ECO:0000313" key="4">
    <source>
        <dbReference type="EMBL" id="KAI0519718.1"/>
    </source>
</evidence>
<dbReference type="Pfam" id="PF00078">
    <property type="entry name" value="RVT_1"/>
    <property type="match status" value="1"/>
</dbReference>
<dbReference type="InterPro" id="IPR000477">
    <property type="entry name" value="RT_dom"/>
</dbReference>
<dbReference type="InterPro" id="IPR040256">
    <property type="entry name" value="At4g02000-like"/>
</dbReference>
<evidence type="ECO:0000259" key="3">
    <source>
        <dbReference type="PROSITE" id="PS50158"/>
    </source>
</evidence>
<protein>
    <recommendedName>
        <fullName evidence="3">CCHC-type domain-containing protein</fullName>
    </recommendedName>
</protein>
<accession>A0A8T3BRF7</accession>
<evidence type="ECO:0000313" key="5">
    <source>
        <dbReference type="Proteomes" id="UP000829196"/>
    </source>
</evidence>
<keyword evidence="1" id="KW-0862">Zinc</keyword>
<proteinExistence type="predicted"/>
<dbReference type="CDD" id="cd01650">
    <property type="entry name" value="RT_nLTR_like"/>
    <property type="match status" value="1"/>
</dbReference>
<dbReference type="InterPro" id="IPR025558">
    <property type="entry name" value="DUF4283"/>
</dbReference>
<dbReference type="OrthoDB" id="831829at2759"/>
<feature type="region of interest" description="Disordered" evidence="2">
    <location>
        <begin position="246"/>
        <end position="274"/>
    </location>
</feature>
<dbReference type="Proteomes" id="UP000829196">
    <property type="component" value="Unassembled WGS sequence"/>
</dbReference>
<dbReference type="EMBL" id="JAGYWB010000006">
    <property type="protein sequence ID" value="KAI0519718.1"/>
    <property type="molecule type" value="Genomic_DNA"/>
</dbReference>
<organism evidence="4 5">
    <name type="scientific">Dendrobium nobile</name>
    <name type="common">Orchid</name>
    <dbReference type="NCBI Taxonomy" id="94219"/>
    <lineage>
        <taxon>Eukaryota</taxon>
        <taxon>Viridiplantae</taxon>
        <taxon>Streptophyta</taxon>
        <taxon>Embryophyta</taxon>
        <taxon>Tracheophyta</taxon>
        <taxon>Spermatophyta</taxon>
        <taxon>Magnoliopsida</taxon>
        <taxon>Liliopsida</taxon>
        <taxon>Asparagales</taxon>
        <taxon>Orchidaceae</taxon>
        <taxon>Epidendroideae</taxon>
        <taxon>Malaxideae</taxon>
        <taxon>Dendrobiinae</taxon>
        <taxon>Dendrobium</taxon>
    </lineage>
</organism>
<dbReference type="Gene3D" id="3.60.10.10">
    <property type="entry name" value="Endonuclease/exonuclease/phosphatase"/>
    <property type="match status" value="1"/>
</dbReference>
<comment type="caution">
    <text evidence="4">The sequence shown here is derived from an EMBL/GenBank/DDBJ whole genome shotgun (WGS) entry which is preliminary data.</text>
</comment>
<dbReference type="Pfam" id="PF14111">
    <property type="entry name" value="DUF4283"/>
    <property type="match status" value="1"/>
</dbReference>
<dbReference type="PROSITE" id="PS50158">
    <property type="entry name" value="ZF_CCHC"/>
    <property type="match status" value="1"/>
</dbReference>
<name>A0A8T3BRF7_DENNO</name>
<feature type="compositionally biased region" description="Basic and acidic residues" evidence="2">
    <location>
        <begin position="246"/>
        <end position="263"/>
    </location>
</feature>
<dbReference type="GO" id="GO:0003676">
    <property type="term" value="F:nucleic acid binding"/>
    <property type="evidence" value="ECO:0007669"/>
    <property type="project" value="InterPro"/>
</dbReference>
<dbReference type="GO" id="GO:0008270">
    <property type="term" value="F:zinc ion binding"/>
    <property type="evidence" value="ECO:0007669"/>
    <property type="project" value="UniProtKB-KW"/>
</dbReference>
<keyword evidence="1" id="KW-0479">Metal-binding</keyword>
<gene>
    <name evidence="4" type="ORF">KFK09_007177</name>
</gene>
<dbReference type="InterPro" id="IPR001878">
    <property type="entry name" value="Znf_CCHC"/>
</dbReference>
<dbReference type="PANTHER" id="PTHR31286">
    <property type="entry name" value="GLYCINE-RICH CELL WALL STRUCTURAL PROTEIN 1.8-LIKE"/>
    <property type="match status" value="1"/>
</dbReference>
<dbReference type="SUPFAM" id="SSF56219">
    <property type="entry name" value="DNase I-like"/>
    <property type="match status" value="1"/>
</dbReference>
<keyword evidence="5" id="KW-1185">Reference proteome</keyword>
<dbReference type="Pfam" id="PF13966">
    <property type="entry name" value="zf-RVT"/>
    <property type="match status" value="1"/>
</dbReference>
<reference evidence="4" key="1">
    <citation type="journal article" date="2022" name="Front. Genet.">
        <title>Chromosome-Scale Assembly of the Dendrobium nobile Genome Provides Insights Into the Molecular Mechanism of the Biosynthesis of the Medicinal Active Ingredient of Dendrobium.</title>
        <authorList>
            <person name="Xu Q."/>
            <person name="Niu S.-C."/>
            <person name="Li K.-L."/>
            <person name="Zheng P.-J."/>
            <person name="Zhang X.-J."/>
            <person name="Jia Y."/>
            <person name="Liu Y."/>
            <person name="Niu Y.-X."/>
            <person name="Yu L.-H."/>
            <person name="Chen D.-F."/>
            <person name="Zhang G.-Q."/>
        </authorList>
    </citation>
    <scope>NUCLEOTIDE SEQUENCE</scope>
    <source>
        <tissue evidence="4">Leaf</tissue>
    </source>
</reference>
<feature type="domain" description="CCHC-type" evidence="3">
    <location>
        <begin position="218"/>
        <end position="233"/>
    </location>
</feature>
<dbReference type="PANTHER" id="PTHR31286:SF99">
    <property type="entry name" value="DUF4283 DOMAIN-CONTAINING PROTEIN"/>
    <property type="match status" value="1"/>
</dbReference>
<evidence type="ECO:0000256" key="1">
    <source>
        <dbReference type="PROSITE-ProRule" id="PRU00047"/>
    </source>
</evidence>
<evidence type="ECO:0000256" key="2">
    <source>
        <dbReference type="SAM" id="MobiDB-lite"/>
    </source>
</evidence>